<sequence length="90" mass="10151">MSTDWGGTDRSRSKLCVGKPSQELETSIAFRCKTDKTNFVAPFHPEHFPHAVRRLLYTPTVIGVPPKGYDTRGHTGKVEGLPQFYEIHSH</sequence>
<dbReference type="AlphaFoldDB" id="A0A6S6NWR2"/>
<accession>A0A6S6NWR2</accession>
<organism evidence="1 2">
    <name type="scientific">Mycolicibacterium litorale</name>
    <dbReference type="NCBI Taxonomy" id="758802"/>
    <lineage>
        <taxon>Bacteria</taxon>
        <taxon>Bacillati</taxon>
        <taxon>Actinomycetota</taxon>
        <taxon>Actinomycetes</taxon>
        <taxon>Mycobacteriales</taxon>
        <taxon>Mycobacteriaceae</taxon>
        <taxon>Mycolicibacterium</taxon>
    </lineage>
</organism>
<protein>
    <submittedName>
        <fullName evidence="1">Uncharacterized protein</fullName>
    </submittedName>
</protein>
<evidence type="ECO:0000313" key="1">
    <source>
        <dbReference type="EMBL" id="BCI51623.1"/>
    </source>
</evidence>
<dbReference type="Proteomes" id="UP000515734">
    <property type="component" value="Chromosome"/>
</dbReference>
<evidence type="ECO:0000313" key="2">
    <source>
        <dbReference type="Proteomes" id="UP000515734"/>
    </source>
</evidence>
<dbReference type="EMBL" id="AP023287">
    <property type="protein sequence ID" value="BCI51623.1"/>
    <property type="molecule type" value="Genomic_DNA"/>
</dbReference>
<proteinExistence type="predicted"/>
<gene>
    <name evidence="1" type="ORF">NIIDNTM18_09010</name>
</gene>
<name>A0A6S6NWR2_9MYCO</name>
<reference evidence="1 2" key="1">
    <citation type="submission" date="2020-07" db="EMBL/GenBank/DDBJ databases">
        <title>Complete genome sequence of Mycolicibacterium litorale like strain isolated from cardiac implantable electronic device infection.</title>
        <authorList>
            <person name="Fukano H."/>
            <person name="Miyama H."/>
            <person name="Hoshino Y."/>
        </authorList>
    </citation>
    <scope>NUCLEOTIDE SEQUENCE [LARGE SCALE GENOMIC DNA]</scope>
    <source>
        <strain evidence="1 2">NIIDNTM18</strain>
    </source>
</reference>